<keyword evidence="3 7" id="KW-0812">Transmembrane</keyword>
<evidence type="ECO:0000256" key="3">
    <source>
        <dbReference type="ARBA" id="ARBA00022692"/>
    </source>
</evidence>
<keyword evidence="2" id="KW-0813">Transport</keyword>
<feature type="region of interest" description="Disordered" evidence="6">
    <location>
        <begin position="16"/>
        <end position="36"/>
    </location>
</feature>
<dbReference type="InterPro" id="IPR039309">
    <property type="entry name" value="BT1"/>
</dbReference>
<evidence type="ECO:0000256" key="7">
    <source>
        <dbReference type="SAM" id="Phobius"/>
    </source>
</evidence>
<feature type="transmembrane region" description="Helical" evidence="7">
    <location>
        <begin position="106"/>
        <end position="130"/>
    </location>
</feature>
<dbReference type="PANTHER" id="PTHR31585:SF51">
    <property type="entry name" value="TRANSPORTER, PUTATIVE-RELATED"/>
    <property type="match status" value="1"/>
</dbReference>
<accession>A0ABD3MRK4</accession>
<evidence type="ECO:0000313" key="8">
    <source>
        <dbReference type="EMBL" id="KAL3766408.1"/>
    </source>
</evidence>
<dbReference type="AlphaFoldDB" id="A0ABD3MRK4"/>
<keyword evidence="4 7" id="KW-1133">Transmembrane helix</keyword>
<feature type="compositionally biased region" description="Polar residues" evidence="6">
    <location>
        <begin position="27"/>
        <end position="36"/>
    </location>
</feature>
<name>A0ABD3MRK4_9STRA</name>
<evidence type="ECO:0000256" key="1">
    <source>
        <dbReference type="ARBA" id="ARBA00004141"/>
    </source>
</evidence>
<evidence type="ECO:0000256" key="2">
    <source>
        <dbReference type="ARBA" id="ARBA00022448"/>
    </source>
</evidence>
<comment type="subcellular location">
    <subcellularLocation>
        <location evidence="1">Membrane</location>
        <topology evidence="1">Multi-pass membrane protein</topology>
    </subcellularLocation>
</comment>
<gene>
    <name evidence="8" type="ORF">ACHAWO_008072</name>
</gene>
<evidence type="ECO:0000256" key="5">
    <source>
        <dbReference type="ARBA" id="ARBA00023136"/>
    </source>
</evidence>
<dbReference type="EMBL" id="JALLPJ020001386">
    <property type="protein sequence ID" value="KAL3766408.1"/>
    <property type="molecule type" value="Genomic_DNA"/>
</dbReference>
<dbReference type="GO" id="GO:0016020">
    <property type="term" value="C:membrane"/>
    <property type="evidence" value="ECO:0007669"/>
    <property type="project" value="UniProtKB-SubCell"/>
</dbReference>
<reference evidence="8 9" key="1">
    <citation type="submission" date="2024-10" db="EMBL/GenBank/DDBJ databases">
        <title>Updated reference genomes for cyclostephanoid diatoms.</title>
        <authorList>
            <person name="Roberts W.R."/>
            <person name="Alverson A.J."/>
        </authorList>
    </citation>
    <scope>NUCLEOTIDE SEQUENCE [LARGE SCALE GENOMIC DNA]</scope>
    <source>
        <strain evidence="8 9">AJA010-31</strain>
    </source>
</reference>
<dbReference type="Proteomes" id="UP001530400">
    <property type="component" value="Unassembled WGS sequence"/>
</dbReference>
<keyword evidence="9" id="KW-1185">Reference proteome</keyword>
<evidence type="ECO:0000256" key="4">
    <source>
        <dbReference type="ARBA" id="ARBA00022989"/>
    </source>
</evidence>
<sequence>MSTPSPLIASHETVGHDADGAAGFNEQGMTTVPETNSDTSSVSSWFNPFTYSTNYFRELSSYFTPLFLCWMAISQFCVCGGVYALVLSLSLPLFKQLGVSASTQQLYTTMITSPWAMKPFIGVASDLFLIRGYNKRFVGLFSIIVGLTGCAVLLVMFHSEIAIAIESSEVASHGIVAAIVLASQPSALKHPH</sequence>
<proteinExistence type="predicted"/>
<evidence type="ECO:0000313" key="9">
    <source>
        <dbReference type="Proteomes" id="UP001530400"/>
    </source>
</evidence>
<keyword evidence="5 7" id="KW-0472">Membrane</keyword>
<protein>
    <submittedName>
        <fullName evidence="8">Uncharacterized protein</fullName>
    </submittedName>
</protein>
<dbReference type="Pfam" id="PF03092">
    <property type="entry name" value="BT1"/>
    <property type="match status" value="1"/>
</dbReference>
<organism evidence="8 9">
    <name type="scientific">Cyclotella atomus</name>
    <dbReference type="NCBI Taxonomy" id="382360"/>
    <lineage>
        <taxon>Eukaryota</taxon>
        <taxon>Sar</taxon>
        <taxon>Stramenopiles</taxon>
        <taxon>Ochrophyta</taxon>
        <taxon>Bacillariophyta</taxon>
        <taxon>Coscinodiscophyceae</taxon>
        <taxon>Thalassiosirophycidae</taxon>
        <taxon>Stephanodiscales</taxon>
        <taxon>Stephanodiscaceae</taxon>
        <taxon>Cyclotella</taxon>
    </lineage>
</organism>
<comment type="caution">
    <text evidence="8">The sequence shown here is derived from an EMBL/GenBank/DDBJ whole genome shotgun (WGS) entry which is preliminary data.</text>
</comment>
<feature type="transmembrane region" description="Helical" evidence="7">
    <location>
        <begin position="137"/>
        <end position="158"/>
    </location>
</feature>
<feature type="transmembrane region" description="Helical" evidence="7">
    <location>
        <begin position="62"/>
        <end position="86"/>
    </location>
</feature>
<dbReference type="PANTHER" id="PTHR31585">
    <property type="entry name" value="FOLATE-BIOPTERIN TRANSPORTER 1, CHLOROPLASTIC"/>
    <property type="match status" value="1"/>
</dbReference>
<evidence type="ECO:0000256" key="6">
    <source>
        <dbReference type="SAM" id="MobiDB-lite"/>
    </source>
</evidence>